<evidence type="ECO:0000256" key="6">
    <source>
        <dbReference type="SAM" id="Phobius"/>
    </source>
</evidence>
<dbReference type="InterPro" id="IPR050739">
    <property type="entry name" value="MFP"/>
</dbReference>
<dbReference type="EMBL" id="JAHESD010000055">
    <property type="protein sequence ID" value="MBT1705427.1"/>
    <property type="molecule type" value="Genomic_DNA"/>
</dbReference>
<dbReference type="RefSeq" id="WP_254155374.1">
    <property type="nucleotide sequence ID" value="NZ_JAHESD010000055.1"/>
</dbReference>
<evidence type="ECO:0000256" key="3">
    <source>
        <dbReference type="ARBA" id="ARBA00022989"/>
    </source>
</evidence>
<protein>
    <submittedName>
        <fullName evidence="8">HlyD family efflux transporter periplasmic adaptor subunit</fullName>
    </submittedName>
</protein>
<gene>
    <name evidence="8" type="ORF">KK060_19205</name>
</gene>
<dbReference type="PRINTS" id="PR01490">
    <property type="entry name" value="RTXTOXIND"/>
</dbReference>
<keyword evidence="3 6" id="KW-1133">Transmembrane helix</keyword>
<sequence>MKDQQLLNQELREITQYKPHWIVRYGSVTLLYIMLMIIAGCWFIRYPELVQTSARLSSVNIPKEVRTRTDGLLVKLNVSQGSRVKKNDVIAFMESTADHEAIIRLSVALDSIQQRLSKGSASEIFPLIPPKNIPNLGELQAPYQAFDQAFTEFTFYQENGFYIHKKEMLLEDIANLDRLNKQLLAEKAIQEEDLKLSDQNFSMQEKLYHENVTSPLDYRNEKSKYLSKQLTLPQISAAIINNNVMKNNKLKEILELENQIVQQKNVFLQALQTFRSEVDEWKKKYLLMAPASGKVTYTEFLQENQYLPNNKPVFFVSPENTSYYAQTYIPQYNFGKVEEGQQVLLKFHSYPYQEYGSVRGRIQYISDIATDSGYLAKIVLLDGLHTDHRKQMLFRNGLTAQCEIITQDLRLAERFYNNLLTQLHR</sequence>
<proteinExistence type="predicted"/>
<keyword evidence="9" id="KW-1185">Reference proteome</keyword>
<evidence type="ECO:0000256" key="4">
    <source>
        <dbReference type="ARBA" id="ARBA00023136"/>
    </source>
</evidence>
<feature type="transmembrane region" description="Helical" evidence="6">
    <location>
        <begin position="21"/>
        <end position="45"/>
    </location>
</feature>
<evidence type="ECO:0000256" key="5">
    <source>
        <dbReference type="SAM" id="Coils"/>
    </source>
</evidence>
<evidence type="ECO:0000256" key="1">
    <source>
        <dbReference type="ARBA" id="ARBA00004167"/>
    </source>
</evidence>
<accession>A0ABS5VX55</accession>
<feature type="coiled-coil region" evidence="5">
    <location>
        <begin position="166"/>
        <end position="193"/>
    </location>
</feature>
<evidence type="ECO:0000313" key="9">
    <source>
        <dbReference type="Proteomes" id="UP000772618"/>
    </source>
</evidence>
<dbReference type="PANTHER" id="PTHR30386">
    <property type="entry name" value="MEMBRANE FUSION SUBUNIT OF EMRAB-TOLC MULTIDRUG EFFLUX PUMP"/>
    <property type="match status" value="1"/>
</dbReference>
<name>A0ABS5VX55_9BACT</name>
<keyword evidence="4 6" id="KW-0472">Membrane</keyword>
<comment type="subcellular location">
    <subcellularLocation>
        <location evidence="1">Membrane</location>
        <topology evidence="1">Single-pass membrane protein</topology>
    </subcellularLocation>
</comment>
<comment type="caution">
    <text evidence="8">The sequence shown here is derived from an EMBL/GenBank/DDBJ whole genome shotgun (WGS) entry which is preliminary data.</text>
</comment>
<evidence type="ECO:0000259" key="7">
    <source>
        <dbReference type="Pfam" id="PF26002"/>
    </source>
</evidence>
<dbReference type="InterPro" id="IPR058982">
    <property type="entry name" value="Beta-barrel_AprE"/>
</dbReference>
<keyword evidence="2 6" id="KW-0812">Transmembrane</keyword>
<reference evidence="8 9" key="1">
    <citation type="submission" date="2021-05" db="EMBL/GenBank/DDBJ databases">
        <title>A Polyphasic approach of four new species of the genus Ohtaekwangia: Ohtaekwangia histidinii sp. nov., Ohtaekwangia cretensis sp. nov., Ohtaekwangia indiensis sp. nov., Ohtaekwangia reichenbachii sp. nov. from diverse environment.</title>
        <authorList>
            <person name="Octaviana S."/>
        </authorList>
    </citation>
    <scope>NUCLEOTIDE SEQUENCE [LARGE SCALE GENOMIC DNA]</scope>
    <source>
        <strain evidence="8 9">PWU20</strain>
    </source>
</reference>
<feature type="domain" description="AprE-like beta-barrel" evidence="7">
    <location>
        <begin position="326"/>
        <end position="406"/>
    </location>
</feature>
<dbReference type="Proteomes" id="UP000772618">
    <property type="component" value="Unassembled WGS sequence"/>
</dbReference>
<keyword evidence="5" id="KW-0175">Coiled coil</keyword>
<evidence type="ECO:0000313" key="8">
    <source>
        <dbReference type="EMBL" id="MBT1705427.1"/>
    </source>
</evidence>
<organism evidence="8 9">
    <name type="scientific">Chryseosolibacter indicus</name>
    <dbReference type="NCBI Taxonomy" id="2782351"/>
    <lineage>
        <taxon>Bacteria</taxon>
        <taxon>Pseudomonadati</taxon>
        <taxon>Bacteroidota</taxon>
        <taxon>Cytophagia</taxon>
        <taxon>Cytophagales</taxon>
        <taxon>Chryseotaleaceae</taxon>
        <taxon>Chryseosolibacter</taxon>
    </lineage>
</organism>
<dbReference type="Pfam" id="PF26002">
    <property type="entry name" value="Beta-barrel_AprE"/>
    <property type="match status" value="1"/>
</dbReference>
<dbReference type="PANTHER" id="PTHR30386:SF26">
    <property type="entry name" value="TRANSPORT PROTEIN COMB"/>
    <property type="match status" value="1"/>
</dbReference>
<evidence type="ECO:0000256" key="2">
    <source>
        <dbReference type="ARBA" id="ARBA00022692"/>
    </source>
</evidence>
<dbReference type="Gene3D" id="2.40.30.170">
    <property type="match status" value="1"/>
</dbReference>